<feature type="compositionally biased region" description="Polar residues" evidence="11">
    <location>
        <begin position="1505"/>
        <end position="1518"/>
    </location>
</feature>
<feature type="compositionally biased region" description="Basic and acidic residues" evidence="11">
    <location>
        <begin position="1174"/>
        <end position="1188"/>
    </location>
</feature>
<evidence type="ECO:0000259" key="13">
    <source>
        <dbReference type="PROSITE" id="PS51194"/>
    </source>
</evidence>
<keyword evidence="5" id="KW-0067">ATP-binding</keyword>
<dbReference type="GO" id="GO:0051321">
    <property type="term" value="P:meiotic cell cycle"/>
    <property type="evidence" value="ECO:0007669"/>
    <property type="project" value="UniProtKB-KW"/>
</dbReference>
<dbReference type="InterPro" id="IPR011545">
    <property type="entry name" value="DEAD/DEAH_box_helicase_dom"/>
</dbReference>
<keyword evidence="2" id="KW-0547">Nucleotide-binding</keyword>
<dbReference type="SUPFAM" id="SSF52540">
    <property type="entry name" value="P-loop containing nucleoside triphosphate hydrolases"/>
    <property type="match status" value="2"/>
</dbReference>
<dbReference type="GO" id="GO:0043138">
    <property type="term" value="F:3'-5' DNA helicase activity"/>
    <property type="evidence" value="ECO:0007669"/>
    <property type="project" value="UniProtKB-EC"/>
</dbReference>
<comment type="catalytic activity">
    <reaction evidence="10">
        <text>ATP + H2O = ADP + phosphate + H(+)</text>
        <dbReference type="Rhea" id="RHEA:13065"/>
        <dbReference type="ChEBI" id="CHEBI:15377"/>
        <dbReference type="ChEBI" id="CHEBI:15378"/>
        <dbReference type="ChEBI" id="CHEBI:30616"/>
        <dbReference type="ChEBI" id="CHEBI:43474"/>
        <dbReference type="ChEBI" id="CHEBI:456216"/>
        <dbReference type="EC" id="5.6.2.4"/>
    </reaction>
</comment>
<dbReference type="HOGENOM" id="CLU_000335_0_4_1"/>
<dbReference type="Gene3D" id="3.40.50.300">
    <property type="entry name" value="P-loop containing nucleotide triphosphate hydrolases"/>
    <property type="match status" value="2"/>
</dbReference>
<dbReference type="PANTHER" id="PTHR47835:SF3">
    <property type="entry name" value="HELICASE FOR MEIOSIS 1"/>
    <property type="match status" value="1"/>
</dbReference>
<dbReference type="SMART" id="SM00490">
    <property type="entry name" value="HELICc"/>
    <property type="match status" value="1"/>
</dbReference>
<feature type="compositionally biased region" description="Polar residues" evidence="11">
    <location>
        <begin position="1362"/>
        <end position="1371"/>
    </location>
</feature>
<dbReference type="STRING" id="1072389.K1XQE5"/>
<dbReference type="Pfam" id="PF00270">
    <property type="entry name" value="DEAD"/>
    <property type="match status" value="1"/>
</dbReference>
<reference evidence="14 15" key="1">
    <citation type="journal article" date="2012" name="BMC Genomics">
        <title>Sequencing the genome of Marssonina brunnea reveals fungus-poplar co-evolution.</title>
        <authorList>
            <person name="Zhu S."/>
            <person name="Cao Y.-Z."/>
            <person name="Jiang C."/>
            <person name="Tan B.-Y."/>
            <person name="Wang Z."/>
            <person name="Feng S."/>
            <person name="Zhang L."/>
            <person name="Su X.-H."/>
            <person name="Brejova B."/>
            <person name="Vinar T."/>
            <person name="Xu M."/>
            <person name="Wang M.-X."/>
            <person name="Zhang S.-G."/>
            <person name="Huang M.-R."/>
            <person name="Wu R."/>
            <person name="Zhou Y."/>
        </authorList>
    </citation>
    <scope>NUCLEOTIDE SEQUENCE [LARGE SCALE GENOMIC DNA]</scope>
    <source>
        <strain evidence="14 15">MB_m1</strain>
    </source>
</reference>
<evidence type="ECO:0000313" key="14">
    <source>
        <dbReference type="EMBL" id="EKD14814.1"/>
    </source>
</evidence>
<keyword evidence="15" id="KW-1185">Reference proteome</keyword>
<dbReference type="FunFam" id="1.10.3380.10:FF:000012">
    <property type="entry name" value="DEAD/DEAH box DNA helicase"/>
    <property type="match status" value="1"/>
</dbReference>
<dbReference type="InterPro" id="IPR057842">
    <property type="entry name" value="WH_MER3"/>
</dbReference>
<dbReference type="InterPro" id="IPR004179">
    <property type="entry name" value="Sec63-dom"/>
</dbReference>
<keyword evidence="6" id="KW-0413">Isomerase</keyword>
<evidence type="ECO:0000256" key="5">
    <source>
        <dbReference type="ARBA" id="ARBA00022840"/>
    </source>
</evidence>
<dbReference type="InterPro" id="IPR052247">
    <property type="entry name" value="Meiotic_Crossover_Helicase"/>
</dbReference>
<feature type="domain" description="Helicase ATP-binding" evidence="12">
    <location>
        <begin position="367"/>
        <end position="541"/>
    </location>
</feature>
<feature type="compositionally biased region" description="Polar residues" evidence="11">
    <location>
        <begin position="1441"/>
        <end position="1456"/>
    </location>
</feature>
<proteinExistence type="inferred from homology"/>
<dbReference type="SUPFAM" id="SSF46785">
    <property type="entry name" value="Winged helix' DNA-binding domain"/>
    <property type="match status" value="1"/>
</dbReference>
<evidence type="ECO:0000256" key="9">
    <source>
        <dbReference type="ARBA" id="ARBA00034808"/>
    </source>
</evidence>
<evidence type="ECO:0000259" key="12">
    <source>
        <dbReference type="PROSITE" id="PS51192"/>
    </source>
</evidence>
<feature type="domain" description="Helicase C-terminal" evidence="13">
    <location>
        <begin position="581"/>
        <end position="769"/>
    </location>
</feature>
<organism evidence="14 15">
    <name type="scientific">Marssonina brunnea f. sp. multigermtubi (strain MB_m1)</name>
    <name type="common">Marssonina leaf spot fungus</name>
    <dbReference type="NCBI Taxonomy" id="1072389"/>
    <lineage>
        <taxon>Eukaryota</taxon>
        <taxon>Fungi</taxon>
        <taxon>Dikarya</taxon>
        <taxon>Ascomycota</taxon>
        <taxon>Pezizomycotina</taxon>
        <taxon>Leotiomycetes</taxon>
        <taxon>Helotiales</taxon>
        <taxon>Drepanopezizaceae</taxon>
        <taxon>Drepanopeziza</taxon>
    </lineage>
</organism>
<feature type="compositionally biased region" description="Polar residues" evidence="11">
    <location>
        <begin position="1570"/>
        <end position="1590"/>
    </location>
</feature>
<dbReference type="GO" id="GO:0016787">
    <property type="term" value="F:hydrolase activity"/>
    <property type="evidence" value="ECO:0007669"/>
    <property type="project" value="UniProtKB-KW"/>
</dbReference>
<feature type="compositionally biased region" description="Polar residues" evidence="11">
    <location>
        <begin position="97"/>
        <end position="110"/>
    </location>
</feature>
<dbReference type="SUPFAM" id="SSF158702">
    <property type="entry name" value="Sec63 N-terminal domain-like"/>
    <property type="match status" value="1"/>
</dbReference>
<dbReference type="InParanoid" id="K1XQE5"/>
<dbReference type="EMBL" id="JH921444">
    <property type="protein sequence ID" value="EKD14814.1"/>
    <property type="molecule type" value="Genomic_DNA"/>
</dbReference>
<feature type="region of interest" description="Disordered" evidence="11">
    <location>
        <begin position="1430"/>
        <end position="1470"/>
    </location>
</feature>
<comment type="catalytic activity">
    <reaction evidence="8">
        <text>Couples ATP hydrolysis with the unwinding of duplex DNA by translocating in the 3'-5' direction.</text>
        <dbReference type="EC" id="5.6.2.4"/>
    </reaction>
</comment>
<dbReference type="Gene3D" id="1.10.10.10">
    <property type="entry name" value="Winged helix-like DNA-binding domain superfamily/Winged helix DNA-binding domain"/>
    <property type="match status" value="1"/>
</dbReference>
<evidence type="ECO:0000256" key="6">
    <source>
        <dbReference type="ARBA" id="ARBA00023235"/>
    </source>
</evidence>
<dbReference type="Pfam" id="PF00271">
    <property type="entry name" value="Helicase_C"/>
    <property type="match status" value="1"/>
</dbReference>
<feature type="region of interest" description="Disordered" evidence="11">
    <location>
        <begin position="1315"/>
        <end position="1375"/>
    </location>
</feature>
<dbReference type="eggNOG" id="KOG0952">
    <property type="taxonomic scope" value="Eukaryota"/>
</dbReference>
<dbReference type="InterPro" id="IPR027417">
    <property type="entry name" value="P-loop_NTPase"/>
</dbReference>
<dbReference type="SMART" id="SM00487">
    <property type="entry name" value="DEXDc"/>
    <property type="match status" value="1"/>
</dbReference>
<sequence>MMDRQSAHRHIQRIVHNAASYDLPQGCSPGLTQGPGERDPPEWRFGPGPGLKQQQQQQQQPTQEPVGFGNKFGLDLGHASQSMAAASNSFGLDLGHTSQSMAAPSTNRTRLTFPPRSMHSQPGPQPAPELRTLSNADNHFRFAQNLRNGVALNQALSRQKNVLSGDPISPLVNAMLTQQRMPLRQQIEQNIHQDMPFSQGQLDLDTINGTEAAQFWAARLLPGIAQQQQTKPTAAAAKTGYSSFQSDPAVAQGSRSSSPLVGQGSSPTARISLRRASNRSAPKPRYPQIEKIMDADIIDAENYNYPQTPQQRTLYPTTKYTPRPLALSHAPPIAHGIQLVSPQELPDRFRQVFPYELFNAAQSKCFAPIYKTNDNVVVSAPTGSGKTALLELAICRVVEGYSTGQFKIVYQAPTKSLCSERMRDWSKKFSHLNLPCAELTGDTSQAEMARVRNATIIVTTPEKWDSITRKWSDHQKLVQMVKLFLIDEVHILKDTRGATLEAVVSRMKTIGASVRFVALSATVPNSEDIAAWLGRDHTNHQIPAHRETFGEEFRPVKLQKHVHGFDGNFNDFAFEKFLDGKLPNLIKQYSQKKPIMVFCFTRKSCEGTATMMAEWWTRQKFSDRAWSQPSQTVPVSSRELRELVSCGVAYHHAGLDPQDRAAVENAFLRGDVNIICCTSTLAVGVNLPCHLVVLKGTVGFQDGRLTEYSDLEVMQMLGRAGRPQFDDSAVAVIMTRSDKVDRYKKMMSGQDVLESTLHLNLIEHLNSEISLGTIKNTYDAKKWLCGTFLSVRMRQNPNYYKIDGVTPGGDADSRLEQVCERDIKLLQEHQLVTANDRISCTEYGVAMSRYMVQFETMKLLLSIPLHAKTEQILHILCQAAEFKDLRMKPAERPILRDFNKSPFIKFPIKETITTTPHKVSLLIQVQLGGIDYPTDKEFIAVKRQFGTDKSIIFERIQRLVRCVIDCKAHDEDSISTRHALDLARSLSAEFWEYSNLQLRQIPQIGPVATRKLVSNNIHSVEELGNLDTGSIERIISKNPPFGKKTRDSIAGFPRLRVAAELVGRVLVKQNKAPRVHVKARMWYSNAQIPVWQGRKPSLTFMAETTDGKMFHFWRGNVSKLEKDFNLKFFVDLLSPDVNIKCWIACDEIVGTVKSFILKHEIPSSEFPPASAPERASKETQPSHERAPLKEALLKDADEFGNDDVEDDDMLAAVTGVDTSPPHVETQTQADREKDDGYGSDDFIDIEEAEMLSKAAAAEKTKKNKVTKEPEFHEPFQMANGKWTCNHICRDGKLLKNGKSCKHLCCREGLDKPRKAKRKVSLAGIGEEASASKTSETANTGGGKPEKKKTSSGAGSAKPRALQKSQPTLKLSSNHDDSDLEDVEIINLADVLSPVSYSKMAPRDYRRLHELHTSIQPDKASQRLTQKPKFSYADGISPNLPFLNNGQASTSKPSDSVQGEDDIDNEFPSPSALLRDLDEKEFFDIGSDDDPFTEVPTTPRDLISAASRSLGTTPNQPTSYRDLPRDATGIAPLSLPEPISVKPSTPKVASSFYNDVFDFAAFENDVDIISNPASPSADKQQHRVSSSSSGINRAKRPLSAYSSPETKHRRVTHVTPAKISNASVVPDWVNDFDASLIDGLKGFVDFVD</sequence>
<evidence type="ECO:0000256" key="1">
    <source>
        <dbReference type="ARBA" id="ARBA00010140"/>
    </source>
</evidence>
<dbReference type="InterPro" id="IPR014001">
    <property type="entry name" value="Helicase_ATP-bd"/>
</dbReference>
<evidence type="ECO:0000313" key="15">
    <source>
        <dbReference type="Proteomes" id="UP000006753"/>
    </source>
</evidence>
<feature type="region of interest" description="Disordered" evidence="11">
    <location>
        <begin position="1213"/>
        <end position="1239"/>
    </location>
</feature>
<keyword evidence="3" id="KW-0378">Hydrolase</keyword>
<dbReference type="GO" id="GO:0005524">
    <property type="term" value="F:ATP binding"/>
    <property type="evidence" value="ECO:0007669"/>
    <property type="project" value="UniProtKB-KW"/>
</dbReference>
<dbReference type="PROSITE" id="PS51194">
    <property type="entry name" value="HELICASE_CTER"/>
    <property type="match status" value="1"/>
</dbReference>
<feature type="region of interest" description="Disordered" evidence="11">
    <location>
        <begin position="245"/>
        <end position="289"/>
    </location>
</feature>
<keyword evidence="7" id="KW-0469">Meiosis</keyword>
<feature type="compositionally biased region" description="Polar residues" evidence="11">
    <location>
        <begin position="253"/>
        <end position="269"/>
    </location>
</feature>
<keyword evidence="4 14" id="KW-0347">Helicase</keyword>
<dbReference type="FunFam" id="1.10.10.10:FF:000012">
    <property type="entry name" value="U5 small nuclear ribonucleoprotein helicase"/>
    <property type="match status" value="1"/>
</dbReference>
<dbReference type="InterPro" id="IPR036390">
    <property type="entry name" value="WH_DNA-bd_sf"/>
</dbReference>
<protein>
    <recommendedName>
        <fullName evidence="9">DNA 3'-5' helicase</fullName>
        <ecNumber evidence="9">5.6.2.4</ecNumber>
    </recommendedName>
</protein>
<dbReference type="OMA" id="GHAMARY"/>
<dbReference type="PANTHER" id="PTHR47835">
    <property type="entry name" value="HFM1, ATP DEPENDENT DNA HELICASE HOMOLOG"/>
    <property type="match status" value="1"/>
</dbReference>
<dbReference type="Pfam" id="PF02889">
    <property type="entry name" value="Sec63"/>
    <property type="match status" value="1"/>
</dbReference>
<evidence type="ECO:0000256" key="11">
    <source>
        <dbReference type="SAM" id="MobiDB-lite"/>
    </source>
</evidence>
<dbReference type="InterPro" id="IPR001650">
    <property type="entry name" value="Helicase_C-like"/>
</dbReference>
<dbReference type="Gene3D" id="1.10.3380.10">
    <property type="entry name" value="Sec63 N-terminal domain-like domain"/>
    <property type="match status" value="1"/>
</dbReference>
<dbReference type="EC" id="5.6.2.4" evidence="9"/>
<feature type="region of interest" description="Disordered" evidence="11">
    <location>
        <begin position="1165"/>
        <end position="1188"/>
    </location>
</feature>
<dbReference type="Pfam" id="PF23445">
    <property type="entry name" value="WHD_SNRNP200"/>
    <property type="match status" value="1"/>
</dbReference>
<evidence type="ECO:0000256" key="4">
    <source>
        <dbReference type="ARBA" id="ARBA00022806"/>
    </source>
</evidence>
<dbReference type="PROSITE" id="PS51192">
    <property type="entry name" value="HELICASE_ATP_BIND_1"/>
    <property type="match status" value="1"/>
</dbReference>
<evidence type="ECO:0000256" key="8">
    <source>
        <dbReference type="ARBA" id="ARBA00034617"/>
    </source>
</evidence>
<feature type="region of interest" description="Disordered" evidence="11">
    <location>
        <begin position="97"/>
        <end position="130"/>
    </location>
</feature>
<evidence type="ECO:0000256" key="10">
    <source>
        <dbReference type="ARBA" id="ARBA00048988"/>
    </source>
</evidence>
<gene>
    <name evidence="14" type="ORF">MBM_07025</name>
</gene>
<accession>K1XQE5</accession>
<feature type="region of interest" description="Disordered" evidence="11">
    <location>
        <begin position="1570"/>
        <end position="1612"/>
    </location>
</feature>
<dbReference type="FunCoup" id="K1XQE5">
    <property type="interactions" value="375"/>
</dbReference>
<dbReference type="OrthoDB" id="5575at2759"/>
<feature type="region of interest" description="Disordered" evidence="11">
    <location>
        <begin position="1504"/>
        <end position="1536"/>
    </location>
</feature>
<evidence type="ECO:0000256" key="2">
    <source>
        <dbReference type="ARBA" id="ARBA00022741"/>
    </source>
</evidence>
<dbReference type="SMART" id="SM00973">
    <property type="entry name" value="Sec63"/>
    <property type="match status" value="1"/>
</dbReference>
<name>K1XQE5_MARBU</name>
<dbReference type="CDD" id="cd18795">
    <property type="entry name" value="SF2_C_Ski2"/>
    <property type="match status" value="1"/>
</dbReference>
<dbReference type="GO" id="GO:0003676">
    <property type="term" value="F:nucleic acid binding"/>
    <property type="evidence" value="ECO:0007669"/>
    <property type="project" value="InterPro"/>
</dbReference>
<evidence type="ECO:0000256" key="3">
    <source>
        <dbReference type="ARBA" id="ARBA00022801"/>
    </source>
</evidence>
<dbReference type="KEGG" id="mbe:MBM_07025"/>
<comment type="similarity">
    <text evidence="1">Belongs to the helicase family. SKI2 subfamily.</text>
</comment>
<dbReference type="Proteomes" id="UP000006753">
    <property type="component" value="Unassembled WGS sequence"/>
</dbReference>
<feature type="region of interest" description="Disordered" evidence="11">
    <location>
        <begin position="20"/>
        <end position="74"/>
    </location>
</feature>
<dbReference type="InterPro" id="IPR036388">
    <property type="entry name" value="WH-like_DNA-bd_sf"/>
</dbReference>
<evidence type="ECO:0000256" key="7">
    <source>
        <dbReference type="ARBA" id="ARBA00023254"/>
    </source>
</evidence>